<name>A0ABX7XGR3_9FLAO</name>
<keyword evidence="1" id="KW-0472">Membrane</keyword>
<reference evidence="3 4" key="1">
    <citation type="journal article" date="2021" name="Int. J. Syst. Evol. Microbiol.">
        <title>Faecalibacter bovis sp. nov., isolated from cow faeces.</title>
        <authorList>
            <person name="Li F."/>
            <person name="Zhao W."/>
            <person name="Hong Q."/>
            <person name="Shao Q."/>
            <person name="Song J."/>
            <person name="Yang S."/>
        </authorList>
    </citation>
    <scope>NUCLEOTIDE SEQUENCE [LARGE SCALE GENOMIC DNA]</scope>
    <source>
        <strain evidence="3 4">ZY171143</strain>
    </source>
</reference>
<dbReference type="InterPro" id="IPR050879">
    <property type="entry name" value="Acyltransferase_3"/>
</dbReference>
<keyword evidence="1" id="KW-1133">Transmembrane helix</keyword>
<dbReference type="InterPro" id="IPR002656">
    <property type="entry name" value="Acyl_transf_3_dom"/>
</dbReference>
<feature type="domain" description="Acyltransferase 3" evidence="2">
    <location>
        <begin position="19"/>
        <end position="229"/>
    </location>
</feature>
<feature type="transmembrane region" description="Helical" evidence="1">
    <location>
        <begin position="126"/>
        <end position="146"/>
    </location>
</feature>
<feature type="transmembrane region" description="Helical" evidence="1">
    <location>
        <begin position="223"/>
        <end position="240"/>
    </location>
</feature>
<dbReference type="Pfam" id="PF01757">
    <property type="entry name" value="Acyl_transf_3"/>
    <property type="match status" value="1"/>
</dbReference>
<dbReference type="EMBL" id="CP072842">
    <property type="protein sequence ID" value="QTV07031.1"/>
    <property type="molecule type" value="Genomic_DNA"/>
</dbReference>
<evidence type="ECO:0000259" key="2">
    <source>
        <dbReference type="Pfam" id="PF01757"/>
    </source>
</evidence>
<keyword evidence="3" id="KW-0012">Acyltransferase</keyword>
<keyword evidence="3" id="KW-0808">Transferase</keyword>
<proteinExistence type="predicted"/>
<dbReference type="GO" id="GO:0016746">
    <property type="term" value="F:acyltransferase activity"/>
    <property type="evidence" value="ECO:0007669"/>
    <property type="project" value="UniProtKB-KW"/>
</dbReference>
<gene>
    <name evidence="3" type="ORF">J9309_03370</name>
</gene>
<keyword evidence="4" id="KW-1185">Reference proteome</keyword>
<sequence length="258" mass="30542">MVLYNSLEVWTTYNTIEALVSFTMTKALFDDFFLSGVGQGWTLTLEEIFYLFAPLYFVLIKRSKYFLIIIPFVVFFIFTFIKNQLNIEGNIYGFLQKNISTYIIEFFVGISVAILVLKDKIKRKGFYTYFGIIFLALYLIFRQYLIGPLNLKNEFIHFIEMFVFCAFGIAPIIIGLIYEKTFVQKFLSLKLMVILGKSSYIFYLIHKGFIPIFIDEHITNNKLLLFIILNIISYFMFIYIEEPLNHFIRKKYKSLKTT</sequence>
<feature type="transmembrane region" description="Helical" evidence="1">
    <location>
        <begin position="65"/>
        <end position="87"/>
    </location>
</feature>
<reference evidence="4" key="2">
    <citation type="submission" date="2021-04" db="EMBL/GenBank/DDBJ databases">
        <title>Taxonomy of Flavobacteriaceae bacterium ZY171143.</title>
        <authorList>
            <person name="Li F."/>
        </authorList>
    </citation>
    <scope>NUCLEOTIDE SEQUENCE [LARGE SCALE GENOMIC DNA]</scope>
    <source>
        <strain evidence="4">ZY171143</strain>
    </source>
</reference>
<evidence type="ECO:0000313" key="4">
    <source>
        <dbReference type="Proteomes" id="UP000672011"/>
    </source>
</evidence>
<protein>
    <submittedName>
        <fullName evidence="3">Acyltransferase</fullName>
    </submittedName>
</protein>
<feature type="transmembrane region" description="Helical" evidence="1">
    <location>
        <begin position="158"/>
        <end position="179"/>
    </location>
</feature>
<dbReference type="PANTHER" id="PTHR23028:SF53">
    <property type="entry name" value="ACYL_TRANSF_3 DOMAIN-CONTAINING PROTEIN"/>
    <property type="match status" value="1"/>
</dbReference>
<evidence type="ECO:0000313" key="3">
    <source>
        <dbReference type="EMBL" id="QTV07031.1"/>
    </source>
</evidence>
<organism evidence="3 4">
    <name type="scientific">Faecalibacter bovis</name>
    <dbReference type="NCBI Taxonomy" id="2898187"/>
    <lineage>
        <taxon>Bacteria</taxon>
        <taxon>Pseudomonadati</taxon>
        <taxon>Bacteroidota</taxon>
        <taxon>Flavobacteriia</taxon>
        <taxon>Flavobacteriales</taxon>
        <taxon>Weeksellaceae</taxon>
        <taxon>Faecalibacter</taxon>
    </lineage>
</organism>
<evidence type="ECO:0000256" key="1">
    <source>
        <dbReference type="SAM" id="Phobius"/>
    </source>
</evidence>
<feature type="transmembrane region" description="Helical" evidence="1">
    <location>
        <begin position="186"/>
        <end position="203"/>
    </location>
</feature>
<keyword evidence="1" id="KW-0812">Transmembrane</keyword>
<feature type="transmembrane region" description="Helical" evidence="1">
    <location>
        <begin position="99"/>
        <end position="117"/>
    </location>
</feature>
<dbReference type="Proteomes" id="UP000672011">
    <property type="component" value="Chromosome"/>
</dbReference>
<dbReference type="PANTHER" id="PTHR23028">
    <property type="entry name" value="ACETYLTRANSFERASE"/>
    <property type="match status" value="1"/>
</dbReference>
<feature type="transmembrane region" description="Helical" evidence="1">
    <location>
        <begin position="32"/>
        <end position="53"/>
    </location>
</feature>
<accession>A0ABX7XGR3</accession>